<dbReference type="Proteomes" id="UP000828390">
    <property type="component" value="Unassembled WGS sequence"/>
</dbReference>
<dbReference type="GO" id="GO:0010468">
    <property type="term" value="P:regulation of gene expression"/>
    <property type="evidence" value="ECO:0007669"/>
    <property type="project" value="TreeGrafter"/>
</dbReference>
<evidence type="ECO:0000256" key="6">
    <source>
        <dbReference type="ARBA" id="ARBA00023242"/>
    </source>
</evidence>
<comment type="caution">
    <text evidence="9">The sequence shown here is derived from an EMBL/GenBank/DDBJ whole genome shotgun (WGS) entry which is preliminary data.</text>
</comment>
<evidence type="ECO:0000256" key="7">
    <source>
        <dbReference type="PROSITE-ProRule" id="PRU00042"/>
    </source>
</evidence>
<dbReference type="Gene3D" id="3.30.160.60">
    <property type="entry name" value="Classic Zinc Finger"/>
    <property type="match status" value="2"/>
</dbReference>
<evidence type="ECO:0000259" key="8">
    <source>
        <dbReference type="PROSITE" id="PS50157"/>
    </source>
</evidence>
<keyword evidence="6" id="KW-0539">Nucleus</keyword>
<dbReference type="AlphaFoldDB" id="A0A9D4GXF9"/>
<keyword evidence="10" id="KW-1185">Reference proteome</keyword>
<name>A0A9D4GXF9_DREPO</name>
<dbReference type="OrthoDB" id="6148834at2759"/>
<dbReference type="PROSITE" id="PS50157">
    <property type="entry name" value="ZINC_FINGER_C2H2_2"/>
    <property type="match status" value="2"/>
</dbReference>
<evidence type="ECO:0000313" key="10">
    <source>
        <dbReference type="Proteomes" id="UP000828390"/>
    </source>
</evidence>
<feature type="domain" description="C2H2-type" evidence="8">
    <location>
        <begin position="47"/>
        <end position="75"/>
    </location>
</feature>
<dbReference type="InterPro" id="IPR036236">
    <property type="entry name" value="Znf_C2H2_sf"/>
</dbReference>
<reference evidence="9" key="2">
    <citation type="submission" date="2020-11" db="EMBL/GenBank/DDBJ databases">
        <authorList>
            <person name="McCartney M.A."/>
            <person name="Auch B."/>
            <person name="Kono T."/>
            <person name="Mallez S."/>
            <person name="Becker A."/>
            <person name="Gohl D.M."/>
            <person name="Silverstein K.A.T."/>
            <person name="Koren S."/>
            <person name="Bechman K.B."/>
            <person name="Herman A."/>
            <person name="Abrahante J.E."/>
            <person name="Garbe J."/>
        </authorList>
    </citation>
    <scope>NUCLEOTIDE SEQUENCE</scope>
    <source>
        <strain evidence="9">Duluth1</strain>
        <tissue evidence="9">Whole animal</tissue>
    </source>
</reference>
<feature type="domain" description="C2H2-type" evidence="8">
    <location>
        <begin position="76"/>
        <end position="103"/>
    </location>
</feature>
<gene>
    <name evidence="9" type="ORF">DPMN_127326</name>
</gene>
<keyword evidence="3" id="KW-0677">Repeat</keyword>
<dbReference type="EMBL" id="JAIWYP010000005">
    <property type="protein sequence ID" value="KAH3825451.1"/>
    <property type="molecule type" value="Genomic_DNA"/>
</dbReference>
<keyword evidence="2" id="KW-0479">Metal-binding</keyword>
<evidence type="ECO:0000256" key="5">
    <source>
        <dbReference type="ARBA" id="ARBA00022833"/>
    </source>
</evidence>
<keyword evidence="5" id="KW-0862">Zinc</keyword>
<sequence>MSHGSGSGHYTLSRRQRDAFAFSETSSRRQLIPTYQSSLANIDFRMRSCQTCGKQFSNAGELTKHVALNHTGSKPISCNVCGKRFGSSRQMKSHYQQHREPRLEEFGYLRTPRQARDLVSETTSSSETTVGSFHRIPKGLKTYVSENSPTAKDTFGTEQSFHPYVPNTHKLKLLRDMYEDPDHPRLQTVDTKLPDIRSTNGKTVVTNGKEGEKTKSIPDADVTRVKSKFSLPQLDAGNISVIDTVMGASRVTDTSKKSHFLEKAQDDFINARMSEVSLAGRSPTPKSFRSFSGTVEYRKPKYLINREFWDTGSRATGSAIRYSPVSGYDPYNRGNGSVKSWQGTQALSHRR</sequence>
<reference evidence="9" key="1">
    <citation type="journal article" date="2019" name="bioRxiv">
        <title>The Genome of the Zebra Mussel, Dreissena polymorpha: A Resource for Invasive Species Research.</title>
        <authorList>
            <person name="McCartney M.A."/>
            <person name="Auch B."/>
            <person name="Kono T."/>
            <person name="Mallez S."/>
            <person name="Zhang Y."/>
            <person name="Obille A."/>
            <person name="Becker A."/>
            <person name="Abrahante J.E."/>
            <person name="Garbe J."/>
            <person name="Badalamenti J.P."/>
            <person name="Herman A."/>
            <person name="Mangelson H."/>
            <person name="Liachko I."/>
            <person name="Sullivan S."/>
            <person name="Sone E.D."/>
            <person name="Koren S."/>
            <person name="Silverstein K.A.T."/>
            <person name="Beckman K.B."/>
            <person name="Gohl D.M."/>
        </authorList>
    </citation>
    <scope>NUCLEOTIDE SEQUENCE</scope>
    <source>
        <strain evidence="9">Duluth1</strain>
        <tissue evidence="9">Whole animal</tissue>
    </source>
</reference>
<evidence type="ECO:0000313" key="9">
    <source>
        <dbReference type="EMBL" id="KAH3825451.1"/>
    </source>
</evidence>
<evidence type="ECO:0000256" key="1">
    <source>
        <dbReference type="ARBA" id="ARBA00004123"/>
    </source>
</evidence>
<dbReference type="GO" id="GO:0005634">
    <property type="term" value="C:nucleus"/>
    <property type="evidence" value="ECO:0007669"/>
    <property type="project" value="UniProtKB-SubCell"/>
</dbReference>
<dbReference type="InterPro" id="IPR050331">
    <property type="entry name" value="Zinc_finger"/>
</dbReference>
<comment type="subcellular location">
    <subcellularLocation>
        <location evidence="1">Nucleus</location>
    </subcellularLocation>
</comment>
<dbReference type="SUPFAM" id="SSF57667">
    <property type="entry name" value="beta-beta-alpha zinc fingers"/>
    <property type="match status" value="1"/>
</dbReference>
<dbReference type="PANTHER" id="PTHR16515:SF49">
    <property type="entry name" value="GASTRULA ZINC FINGER PROTEIN XLCGF49.1-LIKE-RELATED"/>
    <property type="match status" value="1"/>
</dbReference>
<dbReference type="InterPro" id="IPR013087">
    <property type="entry name" value="Znf_C2H2_type"/>
</dbReference>
<dbReference type="PANTHER" id="PTHR16515">
    <property type="entry name" value="PR DOMAIN ZINC FINGER PROTEIN"/>
    <property type="match status" value="1"/>
</dbReference>
<accession>A0A9D4GXF9</accession>
<evidence type="ECO:0000256" key="2">
    <source>
        <dbReference type="ARBA" id="ARBA00022723"/>
    </source>
</evidence>
<dbReference type="PROSITE" id="PS00028">
    <property type="entry name" value="ZINC_FINGER_C2H2_1"/>
    <property type="match status" value="2"/>
</dbReference>
<organism evidence="9 10">
    <name type="scientific">Dreissena polymorpha</name>
    <name type="common">Zebra mussel</name>
    <name type="synonym">Mytilus polymorpha</name>
    <dbReference type="NCBI Taxonomy" id="45954"/>
    <lineage>
        <taxon>Eukaryota</taxon>
        <taxon>Metazoa</taxon>
        <taxon>Spiralia</taxon>
        <taxon>Lophotrochozoa</taxon>
        <taxon>Mollusca</taxon>
        <taxon>Bivalvia</taxon>
        <taxon>Autobranchia</taxon>
        <taxon>Heteroconchia</taxon>
        <taxon>Euheterodonta</taxon>
        <taxon>Imparidentia</taxon>
        <taxon>Neoheterodontei</taxon>
        <taxon>Myida</taxon>
        <taxon>Dreissenoidea</taxon>
        <taxon>Dreissenidae</taxon>
        <taxon>Dreissena</taxon>
    </lineage>
</organism>
<evidence type="ECO:0000256" key="3">
    <source>
        <dbReference type="ARBA" id="ARBA00022737"/>
    </source>
</evidence>
<proteinExistence type="predicted"/>
<evidence type="ECO:0000256" key="4">
    <source>
        <dbReference type="ARBA" id="ARBA00022771"/>
    </source>
</evidence>
<keyword evidence="4 7" id="KW-0863">Zinc-finger</keyword>
<protein>
    <recommendedName>
        <fullName evidence="8">C2H2-type domain-containing protein</fullName>
    </recommendedName>
</protein>
<dbReference type="Pfam" id="PF00096">
    <property type="entry name" value="zf-C2H2"/>
    <property type="match status" value="2"/>
</dbReference>
<dbReference type="GO" id="GO:0008270">
    <property type="term" value="F:zinc ion binding"/>
    <property type="evidence" value="ECO:0007669"/>
    <property type="project" value="UniProtKB-KW"/>
</dbReference>
<dbReference type="SMART" id="SM00355">
    <property type="entry name" value="ZnF_C2H2"/>
    <property type="match status" value="2"/>
</dbReference>